<comment type="caution">
    <text evidence="1">The sequence shown here is derived from an EMBL/GenBank/DDBJ whole genome shotgun (WGS) entry which is preliminary data.</text>
</comment>
<dbReference type="EMBL" id="BGPR01000445">
    <property type="protein sequence ID" value="GBM20649.1"/>
    <property type="molecule type" value="Genomic_DNA"/>
</dbReference>
<gene>
    <name evidence="1" type="ORF">AVEN_230236_1</name>
</gene>
<dbReference type="Proteomes" id="UP000499080">
    <property type="component" value="Unassembled WGS sequence"/>
</dbReference>
<name>A0A4Y2DX53_ARAVE</name>
<evidence type="ECO:0000313" key="1">
    <source>
        <dbReference type="EMBL" id="GBM20649.1"/>
    </source>
</evidence>
<sequence>MYGLWPPIVNGAELAPLRRASRSESPQYDSHSRRLTSPKSLILPLDEPETAHLINYISSSYSRWPWGNRSCGWLVVRSRFWTGRVPS</sequence>
<keyword evidence="2" id="KW-1185">Reference proteome</keyword>
<proteinExistence type="predicted"/>
<dbReference type="AlphaFoldDB" id="A0A4Y2DX53"/>
<protein>
    <submittedName>
        <fullName evidence="1">Uncharacterized protein</fullName>
    </submittedName>
</protein>
<reference evidence="1 2" key="1">
    <citation type="journal article" date="2019" name="Sci. Rep.">
        <title>Orb-weaving spider Araneus ventricosus genome elucidates the spidroin gene catalogue.</title>
        <authorList>
            <person name="Kono N."/>
            <person name="Nakamura H."/>
            <person name="Ohtoshi R."/>
            <person name="Moran D.A.P."/>
            <person name="Shinohara A."/>
            <person name="Yoshida Y."/>
            <person name="Fujiwara M."/>
            <person name="Mori M."/>
            <person name="Tomita M."/>
            <person name="Arakawa K."/>
        </authorList>
    </citation>
    <scope>NUCLEOTIDE SEQUENCE [LARGE SCALE GENOMIC DNA]</scope>
</reference>
<organism evidence="1 2">
    <name type="scientific">Araneus ventricosus</name>
    <name type="common">Orbweaver spider</name>
    <name type="synonym">Epeira ventricosa</name>
    <dbReference type="NCBI Taxonomy" id="182803"/>
    <lineage>
        <taxon>Eukaryota</taxon>
        <taxon>Metazoa</taxon>
        <taxon>Ecdysozoa</taxon>
        <taxon>Arthropoda</taxon>
        <taxon>Chelicerata</taxon>
        <taxon>Arachnida</taxon>
        <taxon>Araneae</taxon>
        <taxon>Araneomorphae</taxon>
        <taxon>Entelegynae</taxon>
        <taxon>Araneoidea</taxon>
        <taxon>Araneidae</taxon>
        <taxon>Araneus</taxon>
    </lineage>
</organism>
<evidence type="ECO:0000313" key="2">
    <source>
        <dbReference type="Proteomes" id="UP000499080"/>
    </source>
</evidence>
<accession>A0A4Y2DX53</accession>